<dbReference type="PANTHER" id="PTHR43591">
    <property type="entry name" value="METHYLTRANSFERASE"/>
    <property type="match status" value="1"/>
</dbReference>
<comment type="caution">
    <text evidence="3">The sequence shown here is derived from an EMBL/GenBank/DDBJ whole genome shotgun (WGS) entry which is preliminary data.</text>
</comment>
<dbReference type="Pfam" id="PF13649">
    <property type="entry name" value="Methyltransf_25"/>
    <property type="match status" value="1"/>
</dbReference>
<sequence length="172" mass="20052">MSADPGALEHSDADSETASVRTLESVDYDFIRENGRTYHRHSRGKYILPNDEQEQDRLWLQHHTWLRTWDENLCLCPKKDRANRVLDLGTGTGDWAFQFADEHPEAQVIGVDLSPIQSHFVPGNVTFEVYDVEHEWGWKDPFDFVFIRHLNACFTPQGWQDVIEKAFKYVNS</sequence>
<dbReference type="GO" id="GO:0008168">
    <property type="term" value="F:methyltransferase activity"/>
    <property type="evidence" value="ECO:0007669"/>
    <property type="project" value="TreeGrafter"/>
</dbReference>
<gene>
    <name evidence="3" type="ORF">CCHL11_02463</name>
</gene>
<name>A0A1Q8S670_9PEZI</name>
<feature type="domain" description="Methyltransferase" evidence="2">
    <location>
        <begin position="85"/>
        <end position="169"/>
    </location>
</feature>
<evidence type="ECO:0000259" key="2">
    <source>
        <dbReference type="Pfam" id="PF13649"/>
    </source>
</evidence>
<evidence type="ECO:0000313" key="3">
    <source>
        <dbReference type="EMBL" id="OLN96897.1"/>
    </source>
</evidence>
<dbReference type="OrthoDB" id="2013972at2759"/>
<evidence type="ECO:0000256" key="1">
    <source>
        <dbReference type="ARBA" id="ARBA00038158"/>
    </source>
</evidence>
<dbReference type="AlphaFoldDB" id="A0A1Q8S670"/>
<dbReference type="CDD" id="cd02440">
    <property type="entry name" value="AdoMet_MTases"/>
    <property type="match status" value="1"/>
</dbReference>
<dbReference type="InterPro" id="IPR029063">
    <property type="entry name" value="SAM-dependent_MTases_sf"/>
</dbReference>
<dbReference type="Gene3D" id="3.40.50.150">
    <property type="entry name" value="Vaccinia Virus protein VP39"/>
    <property type="match status" value="1"/>
</dbReference>
<dbReference type="SUPFAM" id="SSF53335">
    <property type="entry name" value="S-adenosyl-L-methionine-dependent methyltransferases"/>
    <property type="match status" value="1"/>
</dbReference>
<keyword evidence="4" id="KW-1185">Reference proteome</keyword>
<comment type="similarity">
    <text evidence="1">Belongs to the methyltransferase superfamily. LaeA methyltransferase family.</text>
</comment>
<organism evidence="3 4">
    <name type="scientific">Colletotrichum chlorophyti</name>
    <dbReference type="NCBI Taxonomy" id="708187"/>
    <lineage>
        <taxon>Eukaryota</taxon>
        <taxon>Fungi</taxon>
        <taxon>Dikarya</taxon>
        <taxon>Ascomycota</taxon>
        <taxon>Pezizomycotina</taxon>
        <taxon>Sordariomycetes</taxon>
        <taxon>Hypocreomycetidae</taxon>
        <taxon>Glomerellales</taxon>
        <taxon>Glomerellaceae</taxon>
        <taxon>Colletotrichum</taxon>
    </lineage>
</organism>
<protein>
    <recommendedName>
        <fullName evidence="2">Methyltransferase domain-containing protein</fullName>
    </recommendedName>
</protein>
<proteinExistence type="inferred from homology"/>
<accession>A0A1Q8S670</accession>
<dbReference type="STRING" id="708187.A0A1Q8S670"/>
<dbReference type="InterPro" id="IPR041698">
    <property type="entry name" value="Methyltransf_25"/>
</dbReference>
<dbReference type="EMBL" id="MPGH01000014">
    <property type="protein sequence ID" value="OLN96897.1"/>
    <property type="molecule type" value="Genomic_DNA"/>
</dbReference>
<evidence type="ECO:0000313" key="4">
    <source>
        <dbReference type="Proteomes" id="UP000186583"/>
    </source>
</evidence>
<dbReference type="Proteomes" id="UP000186583">
    <property type="component" value="Unassembled WGS sequence"/>
</dbReference>
<dbReference type="PANTHER" id="PTHR43591:SF102">
    <property type="entry name" value="S-ADENOSYL-L-METHIONINE-DEPENDENT METHYLTRANSFERASE"/>
    <property type="match status" value="1"/>
</dbReference>
<reference evidence="3 4" key="1">
    <citation type="submission" date="2016-11" db="EMBL/GenBank/DDBJ databases">
        <title>Draft Genome Assembly of Colletotrichum chlorophyti a pathogen of herbaceous plants.</title>
        <authorList>
            <person name="Gan P."/>
            <person name="Narusaka M."/>
            <person name="Tsushima A."/>
            <person name="Narusaka Y."/>
            <person name="Takano Y."/>
            <person name="Shirasu K."/>
        </authorList>
    </citation>
    <scope>NUCLEOTIDE SEQUENCE [LARGE SCALE GENOMIC DNA]</scope>
    <source>
        <strain evidence="3 4">NTL11</strain>
    </source>
</reference>